<dbReference type="Pfam" id="PF13638">
    <property type="entry name" value="PIN_4"/>
    <property type="match status" value="1"/>
</dbReference>
<evidence type="ECO:0000256" key="1">
    <source>
        <dbReference type="SAM" id="Coils"/>
    </source>
</evidence>
<proteinExistence type="predicted"/>
<evidence type="ECO:0000259" key="3">
    <source>
        <dbReference type="SMART" id="SM00670"/>
    </source>
</evidence>
<keyword evidence="1" id="KW-0175">Coiled coil</keyword>
<feature type="domain" description="PIN" evidence="3">
    <location>
        <begin position="259"/>
        <end position="404"/>
    </location>
</feature>
<dbReference type="Proteomes" id="UP000717515">
    <property type="component" value="Unassembled WGS sequence"/>
</dbReference>
<dbReference type="SMART" id="SM00670">
    <property type="entry name" value="PINc"/>
    <property type="match status" value="1"/>
</dbReference>
<feature type="compositionally biased region" description="Low complexity" evidence="2">
    <location>
        <begin position="150"/>
        <end position="163"/>
    </location>
</feature>
<feature type="compositionally biased region" description="Polar residues" evidence="2">
    <location>
        <begin position="172"/>
        <end position="189"/>
    </location>
</feature>
<name>A0A9P8AAY9_MORAP</name>
<reference evidence="4" key="1">
    <citation type="submission" date="2021-07" db="EMBL/GenBank/DDBJ databases">
        <title>Draft genome of Mortierella alpina, strain LL118, isolated from an aspen leaf litter sample.</title>
        <authorList>
            <person name="Yang S."/>
            <person name="Vinatzer B.A."/>
        </authorList>
    </citation>
    <scope>NUCLEOTIDE SEQUENCE</scope>
    <source>
        <strain evidence="4">LL118</strain>
    </source>
</reference>
<dbReference type="GO" id="GO:0005634">
    <property type="term" value="C:nucleus"/>
    <property type="evidence" value="ECO:0007669"/>
    <property type="project" value="TreeGrafter"/>
</dbReference>
<dbReference type="EMBL" id="JAIFTL010000035">
    <property type="protein sequence ID" value="KAG9325679.1"/>
    <property type="molecule type" value="Genomic_DNA"/>
</dbReference>
<protein>
    <recommendedName>
        <fullName evidence="3">PIN domain-containing protein</fullName>
    </recommendedName>
</protein>
<dbReference type="Gene3D" id="3.40.50.1010">
    <property type="entry name" value="5'-nuclease"/>
    <property type="match status" value="1"/>
</dbReference>
<feature type="coiled-coil region" evidence="1">
    <location>
        <begin position="25"/>
        <end position="52"/>
    </location>
</feature>
<organism evidence="4 5">
    <name type="scientific">Mortierella alpina</name>
    <name type="common">Oleaginous fungus</name>
    <name type="synonym">Mortierella renispora</name>
    <dbReference type="NCBI Taxonomy" id="64518"/>
    <lineage>
        <taxon>Eukaryota</taxon>
        <taxon>Fungi</taxon>
        <taxon>Fungi incertae sedis</taxon>
        <taxon>Mucoromycota</taxon>
        <taxon>Mortierellomycotina</taxon>
        <taxon>Mortierellomycetes</taxon>
        <taxon>Mortierellales</taxon>
        <taxon>Mortierellaceae</taxon>
        <taxon>Mortierella</taxon>
    </lineage>
</organism>
<sequence>MTTAEMHALLHQHHLEQQSQAHEHRQDQERLLQQQHHQLQEHQNTFFRLQNEHQHDPTPQREHELLMFQQAGHHSQELFTQQQQHLLEKQQQEQLRMQERQWHQEQLVLQRIQTHLQLQQQPQQQPQSQPQSHSQSLNHNQPQQHHHAQNHQQLPTQLQQSPAPFSPPPQAGNNNHYFHSYGYQDQSSNHHQHGQPHTPHTQDNDSAEAMDVDDEQELLSIASTITNLRQHASPIDIDSVSKWASGRESPRNTDDEPDAVVILDTNVLISHLNFLQTFIKTHGTVASSRRSQSSTGNNGPHIAFVVPWIVIQELDGLKGSRGRAGGNEVDLTEKARRAIRYVEDELEKPEETRKLRGQKISECIEKQSKNDDYILDCCRYFKTVYPDGKKTRVTLFSNDRNLCVKALIHEVKTISREKINFEVETVRNSILGIEPAQKSIASQPYHQNGMEEDFAMMDDDEDMGIDMDLGVRNTQTASKASNVTIVHKNSRGEYRSEVNDRELQRIKSSSSKITEAPSGMDPKLFDLANHVLRNLRRYFEVAVPDHLRAYYGSQWKEIAGFDPRRLKEEDLSWDTKRLAQPIQLLQKNWSVFASLYGSGDRAKSARAHLDQVQVFVKGWERVETYGLGKVYKKDLASFLEDVDAVLVGVMVEPVTRKSSSPSSPTNQPLDARSQNSKFYDASSRIRLMKDWKGHCKELCD</sequence>
<feature type="compositionally biased region" description="Polar residues" evidence="2">
    <location>
        <begin position="656"/>
        <end position="674"/>
    </location>
</feature>
<feature type="region of interest" description="Disordered" evidence="2">
    <location>
        <begin position="655"/>
        <end position="674"/>
    </location>
</feature>
<feature type="region of interest" description="Disordered" evidence="2">
    <location>
        <begin position="117"/>
        <end position="206"/>
    </location>
</feature>
<dbReference type="PANTHER" id="PTHR16161">
    <property type="entry name" value="TRANSCRIPTIONAL PROTEIN SWT1"/>
    <property type="match status" value="1"/>
</dbReference>
<dbReference type="InterPro" id="IPR002716">
    <property type="entry name" value="PIN_dom"/>
</dbReference>
<dbReference type="AlphaFoldDB" id="A0A9P8AAY9"/>
<feature type="compositionally biased region" description="Low complexity" evidence="2">
    <location>
        <begin position="117"/>
        <end position="143"/>
    </location>
</feature>
<evidence type="ECO:0000256" key="2">
    <source>
        <dbReference type="SAM" id="MobiDB-lite"/>
    </source>
</evidence>
<dbReference type="InterPro" id="IPR029060">
    <property type="entry name" value="PIN-like_dom_sf"/>
</dbReference>
<gene>
    <name evidence="4" type="ORF">KVV02_001163</name>
</gene>
<dbReference type="InterPro" id="IPR052626">
    <property type="entry name" value="SWT1_Regulator"/>
</dbReference>
<comment type="caution">
    <text evidence="4">The sequence shown here is derived from an EMBL/GenBank/DDBJ whole genome shotgun (WGS) entry which is preliminary data.</text>
</comment>
<accession>A0A9P8AAY9</accession>
<evidence type="ECO:0000313" key="5">
    <source>
        <dbReference type="Proteomes" id="UP000717515"/>
    </source>
</evidence>
<evidence type="ECO:0000313" key="4">
    <source>
        <dbReference type="EMBL" id="KAG9325679.1"/>
    </source>
</evidence>
<dbReference type="CDD" id="cd18727">
    <property type="entry name" value="PIN_Swt1-like"/>
    <property type="match status" value="1"/>
</dbReference>
<dbReference type="PANTHER" id="PTHR16161:SF0">
    <property type="entry name" value="TRANSCRIPTIONAL PROTEIN SWT1"/>
    <property type="match status" value="1"/>
</dbReference>
<dbReference type="GO" id="GO:0004540">
    <property type="term" value="F:RNA nuclease activity"/>
    <property type="evidence" value="ECO:0007669"/>
    <property type="project" value="UniProtKB-ARBA"/>
</dbReference>
<dbReference type="SUPFAM" id="SSF88723">
    <property type="entry name" value="PIN domain-like"/>
    <property type="match status" value="1"/>
</dbReference>